<dbReference type="Pfam" id="PF24698">
    <property type="entry name" value="DUF7662"/>
    <property type="match status" value="1"/>
</dbReference>
<evidence type="ECO:0000313" key="3">
    <source>
        <dbReference type="Proteomes" id="UP000663942"/>
    </source>
</evidence>
<name>A0ABX7SJ03_9CAUL</name>
<evidence type="ECO:0000259" key="1">
    <source>
        <dbReference type="Pfam" id="PF24698"/>
    </source>
</evidence>
<evidence type="ECO:0000313" key="2">
    <source>
        <dbReference type="EMBL" id="QTC86416.1"/>
    </source>
</evidence>
<keyword evidence="3" id="KW-1185">Reference proteome</keyword>
<dbReference type="Proteomes" id="UP000663942">
    <property type="component" value="Chromosome"/>
</dbReference>
<dbReference type="RefSeq" id="WP_207821755.1">
    <property type="nucleotide sequence ID" value="NZ_CP062006.1"/>
</dbReference>
<proteinExistence type="predicted"/>
<gene>
    <name evidence="2" type="ORF">IFE19_09555</name>
</gene>
<dbReference type="InterPro" id="IPR056079">
    <property type="entry name" value="DUF7662"/>
</dbReference>
<organism evidence="2 3">
    <name type="scientific">Brevundimonas pondensis</name>
    <dbReference type="NCBI Taxonomy" id="2774189"/>
    <lineage>
        <taxon>Bacteria</taxon>
        <taxon>Pseudomonadati</taxon>
        <taxon>Pseudomonadota</taxon>
        <taxon>Alphaproteobacteria</taxon>
        <taxon>Caulobacterales</taxon>
        <taxon>Caulobacteraceae</taxon>
        <taxon>Brevundimonas</taxon>
    </lineage>
</organism>
<reference evidence="2 3" key="1">
    <citation type="submission" date="2020-09" db="EMBL/GenBank/DDBJ databases">
        <title>Brevundimonas sp. LVF1 isolated from an oligotrophic pond in Goettingen, Germany.</title>
        <authorList>
            <person name="Friedrich I."/>
            <person name="Klassen A."/>
            <person name="Neubauer H."/>
            <person name="Schneider D."/>
            <person name="Hertel R."/>
            <person name="Daniel R."/>
        </authorList>
    </citation>
    <scope>NUCLEOTIDE SEQUENCE [LARGE SCALE GENOMIC DNA]</scope>
    <source>
        <strain evidence="2 3">LVF1</strain>
    </source>
</reference>
<accession>A0ABX7SJ03</accession>
<feature type="domain" description="DUF7662" evidence="1">
    <location>
        <begin position="4"/>
        <end position="68"/>
    </location>
</feature>
<protein>
    <submittedName>
        <fullName evidence="2">Toxin-antitoxin system, antitoxin component</fullName>
    </submittedName>
</protein>
<dbReference type="EMBL" id="CP062006">
    <property type="protein sequence ID" value="QTC86416.1"/>
    <property type="molecule type" value="Genomic_DNA"/>
</dbReference>
<sequence>MAKYEPLERYLRRQKAAEVELSFRDIERMVGGLLPKASADLKWWRVEDGPTAPPQQRAFAAAGYVAQPELRAERVRFVRSAIPKPSPAVSAD</sequence>